<keyword evidence="8" id="KW-0206">Cytoskeleton</keyword>
<dbReference type="PANTHER" id="PTHR47117">
    <property type="entry name" value="STAR-RELATED LIPID TRANSFER PROTEIN 9"/>
    <property type="match status" value="1"/>
</dbReference>
<dbReference type="Gene3D" id="2.60.200.20">
    <property type="match status" value="1"/>
</dbReference>
<dbReference type="InterPro" id="IPR022140">
    <property type="entry name" value="Kinesin-like_KIF1-typ"/>
</dbReference>
<evidence type="ECO:0000313" key="13">
    <source>
        <dbReference type="EMBL" id="CAL8143853.1"/>
    </source>
</evidence>
<evidence type="ECO:0000256" key="1">
    <source>
        <dbReference type="ARBA" id="ARBA00004245"/>
    </source>
</evidence>
<gene>
    <name evidence="13" type="ORF">ODALV1_LOCUS29961</name>
</gene>
<dbReference type="Pfam" id="PF00225">
    <property type="entry name" value="Kinesin"/>
    <property type="match status" value="1"/>
</dbReference>
<dbReference type="CDD" id="cd22706">
    <property type="entry name" value="FHA_KIF13"/>
    <property type="match status" value="1"/>
</dbReference>
<feature type="compositionally biased region" description="Low complexity" evidence="11">
    <location>
        <begin position="572"/>
        <end position="594"/>
    </location>
</feature>
<evidence type="ECO:0000256" key="10">
    <source>
        <dbReference type="SAM" id="Coils"/>
    </source>
</evidence>
<dbReference type="Gene3D" id="3.40.850.10">
    <property type="entry name" value="Kinesin motor domain"/>
    <property type="match status" value="1"/>
</dbReference>
<organism evidence="13 14">
    <name type="scientific">Orchesella dallaii</name>
    <dbReference type="NCBI Taxonomy" id="48710"/>
    <lineage>
        <taxon>Eukaryota</taxon>
        <taxon>Metazoa</taxon>
        <taxon>Ecdysozoa</taxon>
        <taxon>Arthropoda</taxon>
        <taxon>Hexapoda</taxon>
        <taxon>Collembola</taxon>
        <taxon>Entomobryomorpha</taxon>
        <taxon>Entomobryoidea</taxon>
        <taxon>Orchesellidae</taxon>
        <taxon>Orchesellinae</taxon>
        <taxon>Orchesella</taxon>
    </lineage>
</organism>
<evidence type="ECO:0000256" key="9">
    <source>
        <dbReference type="PROSITE-ProRule" id="PRU00283"/>
    </source>
</evidence>
<dbReference type="Pfam" id="PF00498">
    <property type="entry name" value="FHA"/>
    <property type="match status" value="1"/>
</dbReference>
<keyword evidence="4 9" id="KW-0547">Nucleotide-binding</keyword>
<evidence type="ECO:0000259" key="12">
    <source>
        <dbReference type="PROSITE" id="PS50067"/>
    </source>
</evidence>
<dbReference type="PRINTS" id="PR00380">
    <property type="entry name" value="KINESINHEAVY"/>
</dbReference>
<protein>
    <recommendedName>
        <fullName evidence="12">Kinesin motor domain-containing protein</fullName>
    </recommendedName>
</protein>
<feature type="region of interest" description="Disordered" evidence="11">
    <location>
        <begin position="1396"/>
        <end position="1425"/>
    </location>
</feature>
<reference evidence="13 14" key="1">
    <citation type="submission" date="2024-08" db="EMBL/GenBank/DDBJ databases">
        <authorList>
            <person name="Cucini C."/>
            <person name="Frati F."/>
        </authorList>
    </citation>
    <scope>NUCLEOTIDE SEQUENCE [LARGE SCALE GENOMIC DNA]</scope>
</reference>
<dbReference type="InterPro" id="IPR000253">
    <property type="entry name" value="FHA_dom"/>
</dbReference>
<dbReference type="SUPFAM" id="SSF49879">
    <property type="entry name" value="SMAD/FHA domain"/>
    <property type="match status" value="1"/>
</dbReference>
<feature type="domain" description="Kinesin motor" evidence="12">
    <location>
        <begin position="5"/>
        <end position="370"/>
    </location>
</feature>
<dbReference type="SUPFAM" id="SSF52540">
    <property type="entry name" value="P-loop containing nucleoside triphosphate hydrolases"/>
    <property type="match status" value="1"/>
</dbReference>
<evidence type="ECO:0000256" key="5">
    <source>
        <dbReference type="ARBA" id="ARBA00022840"/>
    </source>
</evidence>
<feature type="region of interest" description="Disordered" evidence="11">
    <location>
        <begin position="564"/>
        <end position="594"/>
    </location>
</feature>
<feature type="binding site" evidence="9">
    <location>
        <begin position="105"/>
        <end position="112"/>
    </location>
    <ligand>
        <name>ATP</name>
        <dbReference type="ChEBI" id="CHEBI:30616"/>
    </ligand>
</feature>
<keyword evidence="3" id="KW-0493">Microtubule</keyword>
<evidence type="ECO:0000313" key="14">
    <source>
        <dbReference type="Proteomes" id="UP001642540"/>
    </source>
</evidence>
<sequence length="1577" mass="173892">MGKDKVKVGVRVRPLNAREKALMPDGSLVVSVNRDSNQIVLSNPQTHQSTNNNNVAANTNAAKKSFTFDNVFAIEVGQESIFDKLGEDLLSSAFEGYNACLFAYGQTGSGKSYTMLGSAEHRGVIPRLCDAIFNKIAEETANLNNAAATPSPLPPETPNVFKVEVSFMEIYNEKVRDLLVANKTSLKVREHNVLGPYVDGLSQLAVKSAEDIANLMAEGNKSRTVAATNMNSESSRSHAVFTIVLTQTMTDTSSGVTGEKVSRISLVDLAGSERAAKTGAVGERLKEGSNINKSLTTLGLVISKLAEGSSGNAKDGKSFIPYRDSVLTWLLKDNLGGNSRTIMIATVSPSPDNYEETLSTLRYADRAKKIVNNAVVNEDPNAKIIRELQAEVKQLRELLKHHVSDKVLNEQLNQSEKLMRQVSETWEEKLQRSEQATQERQAALEKMGISVQQSGISVEKDRFYLVNLNADPALNELLVYYLKEDRTVVGRPDASSPPDIQLTGLGIEQLHCELVIEADQTLYLIPYPKAHTCVNGERIERRRILHHGDRILWGNHHFLRLNSPMKNPPATAPQANTPTATPANGSAAAGAESASSYEQASAEFSMKQLIMSDPIHEAVAKLESKHQKDKQVALEKQRQELERQFNALMHVLSPSSPLPPALPWDAQNYLQQAQTSQPNATTSVQSAAAKNNKIAEGLKLLKDFLLKANQMVREANEIASAMKIDVKYRVTLLIPPNNLTPNRPKGSLVAEPSIRVERDGYYPQIWSLEKLQNRLVDMREMYEDYCSPNTEIDPTELSNDPPANFFEPDQPHVLLGIANVFLQALFYEDVTLKYPVPVINQQGEIVGRLHVEVAKITGTMDASKVTGGMQASKLDNSMYEEYEDEEDEHENEPKTVTVKVTVRHLAGVSSSHSVFCQYVFCDNIVVVPPTSTTSVVRFDHTRYFTIPVSEEFIDYCSDSALSVEVWGHRGTQPSANALESTQSNGETNNNSVTDRWKEVTSQVKLWVEIQELNENGEYVPVDVEYGAVTSTHSGTGGVHLLRQGLQRRILIAVETSASVGQLPVVCEEIDQVSLGGITPRSTTLQRPLDSYQEEDLTLLREKWGEALKRRREYLDAHLQELANKSEKNEEEQIREKSLVSQWLTLTEERNAVLVPTPDSGVPGAPTNSSFKPEMGMEQHMPIIFLDIAEDILSAESSPHSPPLVTGTTAGLNSLLPKEHDSQFVALPMIRKSYGDFYSAWSDQRMTTESWALVSWDSSVHDCAQLNKPTPPGEVIYVILRVALRLSHPVQMEVMLRKRVCLIVRKNRSSLTERLRARFTMRKPEDLEQERTKKRTGVTYQVVSHLPKSSEQLETRESLASLAVSHGETYIEEYLRSVSAVDSILNLDRMRQSVYLREEQSKNRPRGTLNRSFQHQNGGTPNSQASMSGFMRKTLSVPNISQLFVGPTSGGSILGSSMKLSQLNGNPVGALVSPGTVGASDVTNGGLGGPRRIKPIRSESLANLSGFTSPSLAALSPSQQSPNQARPSSLNLGHAMTAGANTTPHTTKWTSMMTTVMEEESSGYGSQKSSEESPTTTG</sequence>
<dbReference type="Pfam" id="PF12473">
    <property type="entry name" value="DUF3694"/>
    <property type="match status" value="1"/>
</dbReference>
<feature type="compositionally biased region" description="Polar residues" evidence="11">
    <location>
        <begin position="1408"/>
        <end position="1425"/>
    </location>
</feature>
<comment type="subcellular location">
    <subcellularLocation>
        <location evidence="1">Cytoplasm</location>
        <location evidence="1">Cytoskeleton</location>
    </subcellularLocation>
</comment>
<dbReference type="InterPro" id="IPR036961">
    <property type="entry name" value="Kinesin_motor_dom_sf"/>
</dbReference>
<feature type="compositionally biased region" description="Polar residues" evidence="11">
    <location>
        <begin position="1538"/>
        <end position="1553"/>
    </location>
</feature>
<keyword evidence="2" id="KW-0963">Cytoplasm</keyword>
<dbReference type="InterPro" id="IPR032405">
    <property type="entry name" value="Kinesin_assoc"/>
</dbReference>
<comment type="similarity">
    <text evidence="9">Belongs to the TRAFAC class myosin-kinesin ATPase superfamily. Kinesin family.</text>
</comment>
<dbReference type="EMBL" id="CAXLJM020000160">
    <property type="protein sequence ID" value="CAL8143853.1"/>
    <property type="molecule type" value="Genomic_DNA"/>
</dbReference>
<dbReference type="InterPro" id="IPR019821">
    <property type="entry name" value="Kinesin_motor_CS"/>
</dbReference>
<evidence type="ECO:0000256" key="6">
    <source>
        <dbReference type="ARBA" id="ARBA00023054"/>
    </source>
</evidence>
<keyword evidence="5 9" id="KW-0067">ATP-binding</keyword>
<evidence type="ECO:0000256" key="8">
    <source>
        <dbReference type="ARBA" id="ARBA00023212"/>
    </source>
</evidence>
<dbReference type="CDD" id="cd01365">
    <property type="entry name" value="KISc_KIF1A_KIF1B"/>
    <property type="match status" value="1"/>
</dbReference>
<feature type="coiled-coil region" evidence="10">
    <location>
        <begin position="624"/>
        <end position="651"/>
    </location>
</feature>
<keyword evidence="14" id="KW-1185">Reference proteome</keyword>
<evidence type="ECO:0000256" key="2">
    <source>
        <dbReference type="ARBA" id="ARBA00022490"/>
    </source>
</evidence>
<dbReference type="SMART" id="SM00240">
    <property type="entry name" value="FHA"/>
    <property type="match status" value="1"/>
</dbReference>
<evidence type="ECO:0000256" key="4">
    <source>
        <dbReference type="ARBA" id="ARBA00022741"/>
    </source>
</evidence>
<accession>A0ABP1S5M0</accession>
<feature type="compositionally biased region" description="Polar residues" evidence="11">
    <location>
        <begin position="1511"/>
        <end position="1530"/>
    </location>
</feature>
<evidence type="ECO:0000256" key="11">
    <source>
        <dbReference type="SAM" id="MobiDB-lite"/>
    </source>
</evidence>
<proteinExistence type="inferred from homology"/>
<dbReference type="SMART" id="SM00129">
    <property type="entry name" value="KISc"/>
    <property type="match status" value="1"/>
</dbReference>
<dbReference type="InterPro" id="IPR022164">
    <property type="entry name" value="Kinesin-like"/>
</dbReference>
<dbReference type="InterPro" id="IPR027417">
    <property type="entry name" value="P-loop_NTPase"/>
</dbReference>
<dbReference type="Pfam" id="PF12423">
    <property type="entry name" value="KIF1B"/>
    <property type="match status" value="1"/>
</dbReference>
<name>A0ABP1S5M0_9HEXA</name>
<dbReference type="InterPro" id="IPR001752">
    <property type="entry name" value="Kinesin_motor_dom"/>
</dbReference>
<dbReference type="PROSITE" id="PS00411">
    <property type="entry name" value="KINESIN_MOTOR_1"/>
    <property type="match status" value="1"/>
</dbReference>
<dbReference type="Pfam" id="PF16183">
    <property type="entry name" value="Kinesin_assoc"/>
    <property type="match status" value="2"/>
</dbReference>
<dbReference type="PROSITE" id="PS50067">
    <property type="entry name" value="KINESIN_MOTOR_2"/>
    <property type="match status" value="1"/>
</dbReference>
<dbReference type="Proteomes" id="UP001642540">
    <property type="component" value="Unassembled WGS sequence"/>
</dbReference>
<keyword evidence="7 9" id="KW-0505">Motor protein</keyword>
<dbReference type="Gene3D" id="6.10.250.2520">
    <property type="match status" value="1"/>
</dbReference>
<comment type="caution">
    <text evidence="13">The sequence shown here is derived from an EMBL/GenBank/DDBJ whole genome shotgun (WGS) entry which is preliminary data.</text>
</comment>
<dbReference type="InterPro" id="IPR008984">
    <property type="entry name" value="SMAD_FHA_dom_sf"/>
</dbReference>
<evidence type="ECO:0000256" key="7">
    <source>
        <dbReference type="ARBA" id="ARBA00023175"/>
    </source>
</evidence>
<feature type="compositionally biased region" description="Polar residues" evidence="11">
    <location>
        <begin position="1562"/>
        <end position="1577"/>
    </location>
</feature>
<evidence type="ECO:0000256" key="3">
    <source>
        <dbReference type="ARBA" id="ARBA00022701"/>
    </source>
</evidence>
<keyword evidence="6 10" id="KW-0175">Coiled coil</keyword>
<feature type="region of interest" description="Disordered" evidence="11">
    <location>
        <begin position="1511"/>
        <end position="1577"/>
    </location>
</feature>